<dbReference type="EC" id="3.1.21.3" evidence="1"/>
<dbReference type="EMBL" id="SNRY01001196">
    <property type="protein sequence ID" value="KAA6332776.1"/>
    <property type="molecule type" value="Genomic_DNA"/>
</dbReference>
<reference evidence="1" key="1">
    <citation type="submission" date="2019-03" db="EMBL/GenBank/DDBJ databases">
        <title>Single cell metagenomics reveals metabolic interactions within the superorganism composed of flagellate Streblomastix strix and complex community of Bacteroidetes bacteria on its surface.</title>
        <authorList>
            <person name="Treitli S.C."/>
            <person name="Kolisko M."/>
            <person name="Husnik F."/>
            <person name="Keeling P."/>
            <person name="Hampl V."/>
        </authorList>
    </citation>
    <scope>NUCLEOTIDE SEQUENCE</scope>
    <source>
        <strain evidence="1">STM</strain>
    </source>
</reference>
<keyword evidence="1" id="KW-0378">Hydrolase</keyword>
<organism evidence="1">
    <name type="scientific">termite gut metagenome</name>
    <dbReference type="NCBI Taxonomy" id="433724"/>
    <lineage>
        <taxon>unclassified sequences</taxon>
        <taxon>metagenomes</taxon>
        <taxon>organismal metagenomes</taxon>
    </lineage>
</organism>
<protein>
    <submittedName>
        <fullName evidence="1">Type I restriction enzyme EcoR124II R protein</fullName>
        <ecNumber evidence="1">3.1.21.3</ecNumber>
    </submittedName>
</protein>
<dbReference type="GO" id="GO:0009035">
    <property type="term" value="F:type I site-specific deoxyribonuclease activity"/>
    <property type="evidence" value="ECO:0007669"/>
    <property type="project" value="UniProtKB-EC"/>
</dbReference>
<gene>
    <name evidence="1" type="ORF">EZS27_018755</name>
</gene>
<accession>A0A5J4RF61</accession>
<dbReference type="AlphaFoldDB" id="A0A5J4RF61"/>
<sequence length="114" mass="12996">MSFNELNSVEYFIIQQLSGVSLNAGDVVSEPQATYGLQWHYLPASSLLREQTEVLVESELKKALIRINPFIAQQPDRADEVIYKLRTILLSVNSMGLVRANEEFSKWMKGEMTM</sequence>
<proteinExistence type="predicted"/>
<name>A0A5J4RF61_9ZZZZ</name>
<evidence type="ECO:0000313" key="1">
    <source>
        <dbReference type="EMBL" id="KAA6332776.1"/>
    </source>
</evidence>
<feature type="non-terminal residue" evidence="1">
    <location>
        <position position="114"/>
    </location>
</feature>
<comment type="caution">
    <text evidence="1">The sequence shown here is derived from an EMBL/GenBank/DDBJ whole genome shotgun (WGS) entry which is preliminary data.</text>
</comment>